<evidence type="ECO:0000256" key="9">
    <source>
        <dbReference type="ARBA" id="ARBA00023242"/>
    </source>
</evidence>
<keyword evidence="7" id="KW-0498">Mitosis</keyword>
<evidence type="ECO:0000256" key="10">
    <source>
        <dbReference type="ARBA" id="ARBA00023306"/>
    </source>
</evidence>
<evidence type="ECO:0000259" key="13">
    <source>
        <dbReference type="PROSITE" id="PS51793"/>
    </source>
</evidence>
<evidence type="ECO:0000256" key="12">
    <source>
        <dbReference type="SAM" id="MobiDB-lite"/>
    </source>
</evidence>
<gene>
    <name evidence="14" type="ORF">P5673_029062</name>
</gene>
<evidence type="ECO:0000313" key="14">
    <source>
        <dbReference type="EMBL" id="KAK2550360.1"/>
    </source>
</evidence>
<feature type="compositionally biased region" description="Basic residues" evidence="12">
    <location>
        <begin position="165"/>
        <end position="176"/>
    </location>
</feature>
<dbReference type="GO" id="GO:0000785">
    <property type="term" value="C:chromatin"/>
    <property type="evidence" value="ECO:0007669"/>
    <property type="project" value="TreeGrafter"/>
</dbReference>
<reference evidence="14" key="1">
    <citation type="journal article" date="2023" name="G3 (Bethesda)">
        <title>Whole genome assembly and annotation of the endangered Caribbean coral Acropora cervicornis.</title>
        <authorList>
            <person name="Selwyn J.D."/>
            <person name="Vollmer S.V."/>
        </authorList>
    </citation>
    <scope>NUCLEOTIDE SEQUENCE</scope>
    <source>
        <strain evidence="14">K2</strain>
    </source>
</reference>
<protein>
    <recommendedName>
        <fullName evidence="13">Mis18 domain-containing protein</fullName>
    </recommendedName>
</protein>
<reference evidence="14" key="2">
    <citation type="journal article" date="2023" name="Science">
        <title>Genomic signatures of disease resistance in endangered staghorn corals.</title>
        <authorList>
            <person name="Vollmer S.V."/>
            <person name="Selwyn J.D."/>
            <person name="Despard B.A."/>
            <person name="Roesel C.L."/>
        </authorList>
    </citation>
    <scope>NUCLEOTIDE SEQUENCE</scope>
    <source>
        <strain evidence="14">K2</strain>
    </source>
</reference>
<evidence type="ECO:0000313" key="15">
    <source>
        <dbReference type="Proteomes" id="UP001249851"/>
    </source>
</evidence>
<sequence>MAANSLVPADSNLTFEQSFKEGSPVVFQCKSCKSIVGDSCAFVSSDRELEVICVSAVTSIVTLGDVLETSTEGADMGSYQVGSVVDRQNTSVTTEKILDIPTAKMLETRISKIECVVMMLLEKMGQVGDSTNTENVSTMAENQPMESSIDCCDTMEEKEKDKVKKTSKKKRNYNID</sequence>
<keyword evidence="4" id="KW-0158">Chromosome</keyword>
<evidence type="ECO:0000256" key="2">
    <source>
        <dbReference type="ARBA" id="ARBA00004123"/>
    </source>
</evidence>
<feature type="region of interest" description="Disordered" evidence="12">
    <location>
        <begin position="139"/>
        <end position="176"/>
    </location>
</feature>
<feature type="domain" description="Mis18" evidence="13">
    <location>
        <begin position="24"/>
        <end position="117"/>
    </location>
</feature>
<keyword evidence="9" id="KW-0539">Nucleus</keyword>
<evidence type="ECO:0000256" key="6">
    <source>
        <dbReference type="ARBA" id="ARBA00022723"/>
    </source>
</evidence>
<comment type="subcellular location">
    <subcellularLocation>
        <location evidence="3">Chromosome</location>
        <location evidence="3">Centromere</location>
    </subcellularLocation>
    <subcellularLocation>
        <location evidence="2">Nucleus</location>
    </subcellularLocation>
</comment>
<evidence type="ECO:0000256" key="1">
    <source>
        <dbReference type="ARBA" id="ARBA00003694"/>
    </source>
</evidence>
<accession>A0AAD9PXA3</accession>
<dbReference type="InterPro" id="IPR004910">
    <property type="entry name" value="Yippee/Mis18/Cereblon"/>
</dbReference>
<evidence type="ECO:0000256" key="11">
    <source>
        <dbReference type="ARBA" id="ARBA00023328"/>
    </source>
</evidence>
<proteinExistence type="predicted"/>
<feature type="compositionally biased region" description="Basic and acidic residues" evidence="12">
    <location>
        <begin position="155"/>
        <end position="164"/>
    </location>
</feature>
<name>A0AAD9PXA3_ACRCE</name>
<dbReference type="GO" id="GO:0005634">
    <property type="term" value="C:nucleus"/>
    <property type="evidence" value="ECO:0007669"/>
    <property type="project" value="UniProtKB-SubCell"/>
</dbReference>
<keyword evidence="11" id="KW-0137">Centromere</keyword>
<evidence type="ECO:0000256" key="5">
    <source>
        <dbReference type="ARBA" id="ARBA00022618"/>
    </source>
</evidence>
<keyword evidence="5" id="KW-0132">Cell division</keyword>
<dbReference type="Proteomes" id="UP001249851">
    <property type="component" value="Unassembled WGS sequence"/>
</dbReference>
<evidence type="ECO:0000256" key="3">
    <source>
        <dbReference type="ARBA" id="ARBA00004584"/>
    </source>
</evidence>
<evidence type="ECO:0000256" key="4">
    <source>
        <dbReference type="ARBA" id="ARBA00022454"/>
    </source>
</evidence>
<dbReference type="GO" id="GO:0046872">
    <property type="term" value="F:metal ion binding"/>
    <property type="evidence" value="ECO:0007669"/>
    <property type="project" value="UniProtKB-KW"/>
</dbReference>
<dbReference type="InterPro" id="IPR034752">
    <property type="entry name" value="Mis18"/>
</dbReference>
<keyword evidence="10" id="KW-0131">Cell cycle</keyword>
<dbReference type="PROSITE" id="PS51793">
    <property type="entry name" value="MIS18"/>
    <property type="match status" value="1"/>
</dbReference>
<keyword evidence="15" id="KW-1185">Reference proteome</keyword>
<evidence type="ECO:0000256" key="7">
    <source>
        <dbReference type="ARBA" id="ARBA00022776"/>
    </source>
</evidence>
<comment type="caution">
    <text evidence="14">The sequence shown here is derived from an EMBL/GenBank/DDBJ whole genome shotgun (WGS) entry which is preliminary data.</text>
</comment>
<dbReference type="AlphaFoldDB" id="A0AAD9PXA3"/>
<evidence type="ECO:0000256" key="8">
    <source>
        <dbReference type="ARBA" id="ARBA00022833"/>
    </source>
</evidence>
<dbReference type="GO" id="GO:0000775">
    <property type="term" value="C:chromosome, centromeric region"/>
    <property type="evidence" value="ECO:0007669"/>
    <property type="project" value="UniProtKB-SubCell"/>
</dbReference>
<dbReference type="GO" id="GO:0007059">
    <property type="term" value="P:chromosome segregation"/>
    <property type="evidence" value="ECO:0007669"/>
    <property type="project" value="TreeGrafter"/>
</dbReference>
<dbReference type="Pfam" id="PF03226">
    <property type="entry name" value="Yippee-Mis18"/>
    <property type="match status" value="1"/>
</dbReference>
<dbReference type="GO" id="GO:0034080">
    <property type="term" value="P:CENP-A containing chromatin assembly"/>
    <property type="evidence" value="ECO:0007669"/>
    <property type="project" value="TreeGrafter"/>
</dbReference>
<organism evidence="14 15">
    <name type="scientific">Acropora cervicornis</name>
    <name type="common">Staghorn coral</name>
    <dbReference type="NCBI Taxonomy" id="6130"/>
    <lineage>
        <taxon>Eukaryota</taxon>
        <taxon>Metazoa</taxon>
        <taxon>Cnidaria</taxon>
        <taxon>Anthozoa</taxon>
        <taxon>Hexacorallia</taxon>
        <taxon>Scleractinia</taxon>
        <taxon>Astrocoeniina</taxon>
        <taxon>Acroporidae</taxon>
        <taxon>Acropora</taxon>
    </lineage>
</organism>
<dbReference type="PANTHER" id="PTHR16431:SF1">
    <property type="entry name" value="NEUROGENIC PROTEIN MASTERMIND"/>
    <property type="match status" value="1"/>
</dbReference>
<dbReference type="PANTHER" id="PTHR16431">
    <property type="entry name" value="NEUROGENIC PROTEIN MASTERMIND"/>
    <property type="match status" value="1"/>
</dbReference>
<dbReference type="EMBL" id="JARQWQ010000112">
    <property type="protein sequence ID" value="KAK2550360.1"/>
    <property type="molecule type" value="Genomic_DNA"/>
</dbReference>
<keyword evidence="6" id="KW-0479">Metal-binding</keyword>
<comment type="function">
    <text evidence="1">Required for recruitment of CENPA to centromeres and normal chromosome segregation during mitosis.</text>
</comment>
<keyword evidence="8" id="KW-0862">Zinc</keyword>
<dbReference type="GO" id="GO:0051301">
    <property type="term" value="P:cell division"/>
    <property type="evidence" value="ECO:0007669"/>
    <property type="project" value="UniProtKB-KW"/>
</dbReference>